<evidence type="ECO:0000256" key="10">
    <source>
        <dbReference type="ARBA" id="ARBA00022723"/>
    </source>
</evidence>
<dbReference type="HAMAP" id="MF_01849">
    <property type="entry name" value="RNA_methyltr_RlmN"/>
    <property type="match status" value="1"/>
</dbReference>
<evidence type="ECO:0000313" key="17">
    <source>
        <dbReference type="Proteomes" id="UP000308271"/>
    </source>
</evidence>
<protein>
    <recommendedName>
        <fullName evidence="14">Probable dual-specificity RNA methyltransferase RlmN</fullName>
        <ecNumber evidence="14">2.1.1.192</ecNumber>
    </recommendedName>
    <alternativeName>
        <fullName evidence="14">23S rRNA (adenine(2503)-C(2))-methyltransferase</fullName>
    </alternativeName>
    <alternativeName>
        <fullName evidence="14">23S rRNA m2A2503 methyltransferase</fullName>
    </alternativeName>
    <alternativeName>
        <fullName evidence="14">Ribosomal RNA large subunit methyltransferase N</fullName>
    </alternativeName>
    <alternativeName>
        <fullName evidence="14">tRNA (adenine(37)-C(2))-methyltransferase</fullName>
    </alternativeName>
    <alternativeName>
        <fullName evidence="14">tRNA m2A37 methyltransferase</fullName>
    </alternativeName>
</protein>
<dbReference type="PANTHER" id="PTHR30544:SF5">
    <property type="entry name" value="RADICAL SAM CORE DOMAIN-CONTAINING PROTEIN"/>
    <property type="match status" value="1"/>
</dbReference>
<dbReference type="RefSeq" id="WP_139456511.1">
    <property type="nucleotide sequence ID" value="NZ_VDCH01000006.1"/>
</dbReference>
<dbReference type="GO" id="GO:0002935">
    <property type="term" value="F:tRNA (adenine(37)-C2)-methyltransferase activity"/>
    <property type="evidence" value="ECO:0007669"/>
    <property type="project" value="UniProtKB-UniRule"/>
</dbReference>
<dbReference type="GO" id="GO:0070475">
    <property type="term" value="P:rRNA base methylation"/>
    <property type="evidence" value="ECO:0007669"/>
    <property type="project" value="UniProtKB-UniRule"/>
</dbReference>
<dbReference type="Pfam" id="PF21016">
    <property type="entry name" value="RlmN_N"/>
    <property type="match status" value="1"/>
</dbReference>
<evidence type="ECO:0000256" key="2">
    <source>
        <dbReference type="ARBA" id="ARBA00007544"/>
    </source>
</evidence>
<dbReference type="PANTHER" id="PTHR30544">
    <property type="entry name" value="23S RRNA METHYLTRANSFERASE"/>
    <property type="match status" value="1"/>
</dbReference>
<dbReference type="SFLD" id="SFLDF00275">
    <property type="entry name" value="adenosine_C2_methyltransferase"/>
    <property type="match status" value="1"/>
</dbReference>
<reference evidence="16 17" key="1">
    <citation type="submission" date="2019-05" db="EMBL/GenBank/DDBJ databases">
        <title>Draft Whole-Genome sequence of the green sulfur bacterium Chlorobaculum thiosulfatiphilum DSM 249.</title>
        <authorList>
            <person name="Meyer T.E."/>
            <person name="Kyndt J.A."/>
        </authorList>
    </citation>
    <scope>NUCLEOTIDE SEQUENCE [LARGE SCALE GENOMIC DNA]</scope>
    <source>
        <strain evidence="16 17">DSM 249</strain>
    </source>
</reference>
<dbReference type="AlphaFoldDB" id="A0A5C4S807"/>
<feature type="domain" description="Radical SAM core" evidence="15">
    <location>
        <begin position="120"/>
        <end position="355"/>
    </location>
</feature>
<dbReference type="PROSITE" id="PS51918">
    <property type="entry name" value="RADICAL_SAM"/>
    <property type="match status" value="1"/>
</dbReference>
<evidence type="ECO:0000256" key="9">
    <source>
        <dbReference type="ARBA" id="ARBA00022694"/>
    </source>
</evidence>
<comment type="cofactor">
    <cofactor evidence="14">
        <name>[4Fe-4S] cluster</name>
        <dbReference type="ChEBI" id="CHEBI:49883"/>
    </cofactor>
    <text evidence="14">Binds 1 [4Fe-4S] cluster. The cluster is coordinated with 3 cysteines and an exchangeable S-adenosyl-L-methionine.</text>
</comment>
<keyword evidence="9 14" id="KW-0819">tRNA processing</keyword>
<evidence type="ECO:0000256" key="14">
    <source>
        <dbReference type="HAMAP-Rule" id="MF_01849"/>
    </source>
</evidence>
<name>A0A5C4S807_CHLTI</name>
<keyword evidence="7 14" id="KW-0808">Transferase</keyword>
<dbReference type="InterPro" id="IPR007197">
    <property type="entry name" value="rSAM"/>
</dbReference>
<evidence type="ECO:0000256" key="13">
    <source>
        <dbReference type="ARBA" id="ARBA00023157"/>
    </source>
</evidence>
<dbReference type="GO" id="GO:0019843">
    <property type="term" value="F:rRNA binding"/>
    <property type="evidence" value="ECO:0007669"/>
    <property type="project" value="UniProtKB-UniRule"/>
</dbReference>
<feature type="binding site" evidence="14">
    <location>
        <position position="141"/>
    </location>
    <ligand>
        <name>[4Fe-4S] cluster</name>
        <dbReference type="ChEBI" id="CHEBI:49883"/>
        <note>4Fe-4S-S-AdoMet</note>
    </ligand>
</feature>
<evidence type="ECO:0000256" key="1">
    <source>
        <dbReference type="ARBA" id="ARBA00004496"/>
    </source>
</evidence>
<dbReference type="Gene3D" id="3.20.20.70">
    <property type="entry name" value="Aldolase class I"/>
    <property type="match status" value="1"/>
</dbReference>
<feature type="active site" description="S-methylcysteine intermediate" evidence="14">
    <location>
        <position position="360"/>
    </location>
</feature>
<evidence type="ECO:0000313" key="16">
    <source>
        <dbReference type="EMBL" id="TNJ39382.1"/>
    </source>
</evidence>
<comment type="caution">
    <text evidence="16">The sequence shown here is derived from an EMBL/GenBank/DDBJ whole genome shotgun (WGS) entry which is preliminary data.</text>
</comment>
<dbReference type="GO" id="GO:0000049">
    <property type="term" value="F:tRNA binding"/>
    <property type="evidence" value="ECO:0007669"/>
    <property type="project" value="UniProtKB-UniRule"/>
</dbReference>
<dbReference type="InterPro" id="IPR040072">
    <property type="entry name" value="Methyltransferase_A"/>
</dbReference>
<feature type="active site" description="Proton acceptor" evidence="14">
    <location>
        <position position="114"/>
    </location>
</feature>
<evidence type="ECO:0000259" key="15">
    <source>
        <dbReference type="PROSITE" id="PS51918"/>
    </source>
</evidence>
<dbReference type="GO" id="GO:0070040">
    <property type="term" value="F:rRNA (adenine(2503)-C2-)-methyltransferase activity"/>
    <property type="evidence" value="ECO:0007669"/>
    <property type="project" value="UniProtKB-UniRule"/>
</dbReference>
<keyword evidence="17" id="KW-1185">Reference proteome</keyword>
<evidence type="ECO:0000256" key="5">
    <source>
        <dbReference type="ARBA" id="ARBA00022552"/>
    </source>
</evidence>
<keyword evidence="12 14" id="KW-0411">Iron-sulfur</keyword>
<keyword evidence="3 14" id="KW-0004">4Fe-4S</keyword>
<gene>
    <name evidence="14 16" type="primary">rlmN</name>
    <name evidence="16" type="ORF">FGF66_04555</name>
</gene>
<dbReference type="GO" id="GO:0005737">
    <property type="term" value="C:cytoplasm"/>
    <property type="evidence" value="ECO:0007669"/>
    <property type="project" value="UniProtKB-SubCell"/>
</dbReference>
<comment type="catalytic activity">
    <reaction evidence="14">
        <text>adenosine(37) in tRNA + 2 reduced [2Fe-2S]-[ferredoxin] + 2 S-adenosyl-L-methionine = 2-methyladenosine(37) in tRNA + 5'-deoxyadenosine + L-methionine + 2 oxidized [2Fe-2S]-[ferredoxin] + S-adenosyl-L-homocysteine</text>
        <dbReference type="Rhea" id="RHEA:43332"/>
        <dbReference type="Rhea" id="RHEA-COMP:10000"/>
        <dbReference type="Rhea" id="RHEA-COMP:10001"/>
        <dbReference type="Rhea" id="RHEA-COMP:10162"/>
        <dbReference type="Rhea" id="RHEA-COMP:10485"/>
        <dbReference type="ChEBI" id="CHEBI:17319"/>
        <dbReference type="ChEBI" id="CHEBI:33737"/>
        <dbReference type="ChEBI" id="CHEBI:33738"/>
        <dbReference type="ChEBI" id="CHEBI:57844"/>
        <dbReference type="ChEBI" id="CHEBI:57856"/>
        <dbReference type="ChEBI" id="CHEBI:59789"/>
        <dbReference type="ChEBI" id="CHEBI:74411"/>
        <dbReference type="ChEBI" id="CHEBI:74497"/>
        <dbReference type="EC" id="2.1.1.192"/>
    </reaction>
</comment>
<keyword evidence="11 14" id="KW-0408">Iron</keyword>
<dbReference type="EMBL" id="VDCH01000006">
    <property type="protein sequence ID" value="TNJ39382.1"/>
    <property type="molecule type" value="Genomic_DNA"/>
</dbReference>
<evidence type="ECO:0000256" key="6">
    <source>
        <dbReference type="ARBA" id="ARBA00022603"/>
    </source>
</evidence>
<comment type="miscellaneous">
    <text evidence="14">Reaction proceeds by a ping-pong mechanism involving intermediate methylation of a conserved cysteine residue.</text>
</comment>
<feature type="binding site" evidence="14">
    <location>
        <position position="138"/>
    </location>
    <ligand>
        <name>[4Fe-4S] cluster</name>
        <dbReference type="ChEBI" id="CHEBI:49883"/>
        <note>4Fe-4S-S-AdoMet</note>
    </ligand>
</feature>
<keyword evidence="5 14" id="KW-0698">rRNA processing</keyword>
<dbReference type="CDD" id="cd01335">
    <property type="entry name" value="Radical_SAM"/>
    <property type="match status" value="1"/>
</dbReference>
<dbReference type="OrthoDB" id="9793973at2"/>
<dbReference type="SFLD" id="SFLDG01062">
    <property type="entry name" value="methyltransferase_(Class_A)"/>
    <property type="match status" value="1"/>
</dbReference>
<evidence type="ECO:0000256" key="12">
    <source>
        <dbReference type="ARBA" id="ARBA00023014"/>
    </source>
</evidence>
<dbReference type="Gene3D" id="1.10.150.530">
    <property type="match status" value="1"/>
</dbReference>
<evidence type="ECO:0000256" key="4">
    <source>
        <dbReference type="ARBA" id="ARBA00022490"/>
    </source>
</evidence>
<dbReference type="InterPro" id="IPR058240">
    <property type="entry name" value="rSAM_sf"/>
</dbReference>
<dbReference type="EC" id="2.1.1.192" evidence="14"/>
<dbReference type="GO" id="GO:0030488">
    <property type="term" value="P:tRNA methylation"/>
    <property type="evidence" value="ECO:0007669"/>
    <property type="project" value="UniProtKB-UniRule"/>
</dbReference>
<dbReference type="InterPro" id="IPR004383">
    <property type="entry name" value="rRNA_lsu_MTrfase_RlmN/Cfr"/>
</dbReference>
<dbReference type="PIRSF" id="PIRSF006004">
    <property type="entry name" value="CHP00048"/>
    <property type="match status" value="1"/>
</dbReference>
<accession>A0A5C4S807</accession>
<feature type="binding site" evidence="14">
    <location>
        <begin position="241"/>
        <end position="243"/>
    </location>
    <ligand>
        <name>S-adenosyl-L-methionine</name>
        <dbReference type="ChEBI" id="CHEBI:59789"/>
    </ligand>
</feature>
<feature type="binding site" evidence="14">
    <location>
        <begin position="185"/>
        <end position="186"/>
    </location>
    <ligand>
        <name>S-adenosyl-L-methionine</name>
        <dbReference type="ChEBI" id="CHEBI:59789"/>
    </ligand>
</feature>
<comment type="catalytic activity">
    <reaction evidence="14">
        <text>adenosine(2503) in 23S rRNA + 2 reduced [2Fe-2S]-[ferredoxin] + 2 S-adenosyl-L-methionine = 2-methyladenosine(2503) in 23S rRNA + 5'-deoxyadenosine + L-methionine + 2 oxidized [2Fe-2S]-[ferredoxin] + S-adenosyl-L-homocysteine</text>
        <dbReference type="Rhea" id="RHEA:42916"/>
        <dbReference type="Rhea" id="RHEA-COMP:10000"/>
        <dbReference type="Rhea" id="RHEA-COMP:10001"/>
        <dbReference type="Rhea" id="RHEA-COMP:10152"/>
        <dbReference type="Rhea" id="RHEA-COMP:10282"/>
        <dbReference type="ChEBI" id="CHEBI:17319"/>
        <dbReference type="ChEBI" id="CHEBI:33737"/>
        <dbReference type="ChEBI" id="CHEBI:33738"/>
        <dbReference type="ChEBI" id="CHEBI:57844"/>
        <dbReference type="ChEBI" id="CHEBI:57856"/>
        <dbReference type="ChEBI" id="CHEBI:59789"/>
        <dbReference type="ChEBI" id="CHEBI:74411"/>
        <dbReference type="ChEBI" id="CHEBI:74497"/>
        <dbReference type="EC" id="2.1.1.192"/>
    </reaction>
</comment>
<dbReference type="SUPFAM" id="SSF102114">
    <property type="entry name" value="Radical SAM enzymes"/>
    <property type="match status" value="1"/>
</dbReference>
<comment type="similarity">
    <text evidence="2 14">Belongs to the radical SAM superfamily. RlmN family.</text>
</comment>
<dbReference type="InterPro" id="IPR013785">
    <property type="entry name" value="Aldolase_TIM"/>
</dbReference>
<dbReference type="Pfam" id="PF04055">
    <property type="entry name" value="Radical_SAM"/>
    <property type="match status" value="1"/>
</dbReference>
<comment type="subcellular location">
    <subcellularLocation>
        <location evidence="1 14">Cytoplasm</location>
    </subcellularLocation>
</comment>
<proteinExistence type="inferred from homology"/>
<dbReference type="NCBIfam" id="TIGR00048">
    <property type="entry name" value="rRNA_mod_RlmN"/>
    <property type="match status" value="1"/>
</dbReference>
<evidence type="ECO:0000256" key="8">
    <source>
        <dbReference type="ARBA" id="ARBA00022691"/>
    </source>
</evidence>
<keyword evidence="10 14" id="KW-0479">Metal-binding</keyword>
<dbReference type="InterPro" id="IPR048641">
    <property type="entry name" value="RlmN_N"/>
</dbReference>
<keyword evidence="13 14" id="KW-1015">Disulfide bond</keyword>
<dbReference type="Proteomes" id="UP000308271">
    <property type="component" value="Unassembled WGS sequence"/>
</dbReference>
<sequence length="370" mass="40957">MTINNQPERKKIQHDERPNMRMLTRKELGEHLAALGEPAYRATQLHRWLYSNQTLDFEEMSTFGKQLRQKLASAWSIRPASIASSESEAREADAAIDIQTAKFLIRLEDGELVESVLIPSEERMTACISSQVGCPLRCAFCATGQMGFRRNLATSEITDQAFLLDAEALKRHGRGLSNIVFMGMGEPLLNLDNVFESIGTLTEQDYRFSISEKKITISTVGLPAEMERIARSGLKTKLAVSLHSADQSVRERMMPVALDVPLDKLAKAISICNTITGQPVTLVYMLLEGVNDSPEDARKLARFAKSVLCKINLIDYNSIVTLKFESGCSSSKTMFIQRLLDAGLPVTVRKSQGAAINAACGQLATRTVRK</sequence>
<organism evidence="16 17">
    <name type="scientific">Chlorobaculum thiosulfatiphilum</name>
    <name type="common">Chlorobium limicola f.sp. thiosulfatophilum</name>
    <dbReference type="NCBI Taxonomy" id="115852"/>
    <lineage>
        <taxon>Bacteria</taxon>
        <taxon>Pseudomonadati</taxon>
        <taxon>Chlorobiota</taxon>
        <taxon>Chlorobiia</taxon>
        <taxon>Chlorobiales</taxon>
        <taxon>Chlorobiaceae</taxon>
        <taxon>Chlorobaculum</taxon>
    </lineage>
</organism>
<evidence type="ECO:0000256" key="11">
    <source>
        <dbReference type="ARBA" id="ARBA00023004"/>
    </source>
</evidence>
<dbReference type="SFLD" id="SFLDS00029">
    <property type="entry name" value="Radical_SAM"/>
    <property type="match status" value="1"/>
</dbReference>
<keyword evidence="8 14" id="KW-0949">S-adenosyl-L-methionine</keyword>
<feature type="binding site" evidence="14">
    <location>
        <position position="218"/>
    </location>
    <ligand>
        <name>S-adenosyl-L-methionine</name>
        <dbReference type="ChEBI" id="CHEBI:59789"/>
    </ligand>
</feature>
<feature type="binding site" evidence="14">
    <location>
        <position position="317"/>
    </location>
    <ligand>
        <name>S-adenosyl-L-methionine</name>
        <dbReference type="ChEBI" id="CHEBI:59789"/>
    </ligand>
</feature>
<feature type="binding site" evidence="14">
    <location>
        <position position="134"/>
    </location>
    <ligand>
        <name>[4Fe-4S] cluster</name>
        <dbReference type="ChEBI" id="CHEBI:49883"/>
        <note>4Fe-4S-S-AdoMet</note>
    </ligand>
</feature>
<dbReference type="InterPro" id="IPR027492">
    <property type="entry name" value="RNA_MTrfase_RlmN"/>
</dbReference>
<keyword evidence="4 14" id="KW-0963">Cytoplasm</keyword>
<evidence type="ECO:0000256" key="7">
    <source>
        <dbReference type="ARBA" id="ARBA00022679"/>
    </source>
</evidence>
<dbReference type="GO" id="GO:0046872">
    <property type="term" value="F:metal ion binding"/>
    <property type="evidence" value="ECO:0007669"/>
    <property type="project" value="UniProtKB-KW"/>
</dbReference>
<evidence type="ECO:0000256" key="3">
    <source>
        <dbReference type="ARBA" id="ARBA00022485"/>
    </source>
</evidence>
<keyword evidence="6 14" id="KW-0489">Methyltransferase</keyword>
<dbReference type="GO" id="GO:0051539">
    <property type="term" value="F:4 iron, 4 sulfur cluster binding"/>
    <property type="evidence" value="ECO:0007669"/>
    <property type="project" value="UniProtKB-UniRule"/>
</dbReference>
<comment type="caution">
    <text evidence="14">Lacks conserved residue(s) required for the propagation of feature annotation.</text>
</comment>
<comment type="function">
    <text evidence="14">Specifically methylates position 2 of adenine 2503 in 23S rRNA and position 2 of adenine 37 in tRNAs.</text>
</comment>